<name>A0A1G7MBI3_9SPHN</name>
<dbReference type="AlphaFoldDB" id="A0A1G7MBI3"/>
<evidence type="ECO:0000256" key="6">
    <source>
        <dbReference type="ARBA" id="ARBA00066616"/>
    </source>
</evidence>
<accession>A0A1G7MBI3</accession>
<keyword evidence="11" id="KW-1185">Reference proteome</keyword>
<comment type="catalytic activity">
    <reaction evidence="5">
        <text>3-(methylsulfanyl)propanoate + ATP + CoA = 3-(methylsulfanyl)propanoyl-CoA + AMP + diphosphate</text>
        <dbReference type="Rhea" id="RHEA:43052"/>
        <dbReference type="ChEBI" id="CHEBI:30616"/>
        <dbReference type="ChEBI" id="CHEBI:33019"/>
        <dbReference type="ChEBI" id="CHEBI:49016"/>
        <dbReference type="ChEBI" id="CHEBI:57287"/>
        <dbReference type="ChEBI" id="CHEBI:82815"/>
        <dbReference type="ChEBI" id="CHEBI:456215"/>
        <dbReference type="EC" id="6.2.1.44"/>
    </reaction>
    <physiologicalReaction direction="left-to-right" evidence="5">
        <dbReference type="Rhea" id="RHEA:43053"/>
    </physiologicalReaction>
</comment>
<evidence type="ECO:0000256" key="4">
    <source>
        <dbReference type="ARBA" id="ARBA00023098"/>
    </source>
</evidence>
<dbReference type="Gene3D" id="3.30.300.30">
    <property type="match status" value="1"/>
</dbReference>
<dbReference type="PANTHER" id="PTHR43859">
    <property type="entry name" value="ACYL-ACTIVATING ENZYME"/>
    <property type="match status" value="1"/>
</dbReference>
<evidence type="ECO:0000256" key="3">
    <source>
        <dbReference type="ARBA" id="ARBA00022832"/>
    </source>
</evidence>
<dbReference type="EC" id="6.2.1.44" evidence="6"/>
<sequence>MLKGGMQQWPLTTGALIDHAARQHGATEVVSRAADGGVVRSHWAGIAANARAAAAGLAMLGAERGDRVATLAWNRAAHLELYYAISAGGMVLHTVNPRLHADQVRYVTAHGGARILCVDPDLLPIVTPILPLLPEVHTVVVLGDIPADQPGGVRYLSYADLLGLAPPLAEWPVLDENDAASLCYTSGTTGDPKGCLYSHRSILLHAFGICAADSMALSACDTVLLLPPMFHVNSWGVPFGAAMCGAKLVLPGNQLDGASLLALLRDERVTFSLGVPTVWFMLLDHIAANADPEARAALRLDRVFTGGASTPRALVQRFRDLLGVETMQAWGMTETSPVAAVCRPLGCQRDLPPEEALDLRAKAGRGVFGVELRVEDEDGRGLPVGDAATGALKVRGHWVIDRYFGAAADAVDADGWFDTGDVGRIDARGFLQITDRSKDVIKSGGEWISSIELENAAAAHPAVAEAAVVGVAHPSWQERPLLLVRLHPDVAFDAGDMRAHLLQHVARWWLPDDIVVVDDLPHTASGKVVKAALRERYRDHLSSSAPSSASGGVEVKLGTGR</sequence>
<keyword evidence="4" id="KW-0443">Lipid metabolism</keyword>
<dbReference type="Pfam" id="PF13193">
    <property type="entry name" value="AMP-binding_C"/>
    <property type="match status" value="1"/>
</dbReference>
<dbReference type="InterPro" id="IPR000873">
    <property type="entry name" value="AMP-dep_synth/lig_dom"/>
</dbReference>
<feature type="domain" description="AMP-binding enzyme C-terminal" evidence="9">
    <location>
        <begin position="452"/>
        <end position="527"/>
    </location>
</feature>
<protein>
    <recommendedName>
        <fullName evidence="7">3-methylmercaptopropionyl-CoA ligase</fullName>
        <ecNumber evidence="6">6.2.1.44</ecNumber>
    </recommendedName>
</protein>
<dbReference type="GO" id="GO:0016874">
    <property type="term" value="F:ligase activity"/>
    <property type="evidence" value="ECO:0007669"/>
    <property type="project" value="UniProtKB-KW"/>
</dbReference>
<dbReference type="RefSeq" id="WP_211368523.1">
    <property type="nucleotide sequence ID" value="NZ_FNBI01000004.1"/>
</dbReference>
<dbReference type="EMBL" id="FNBI01000004">
    <property type="protein sequence ID" value="SDF59122.1"/>
    <property type="molecule type" value="Genomic_DNA"/>
</dbReference>
<keyword evidence="3" id="KW-0276">Fatty acid metabolism</keyword>
<evidence type="ECO:0000256" key="1">
    <source>
        <dbReference type="ARBA" id="ARBA00006432"/>
    </source>
</evidence>
<evidence type="ECO:0000313" key="10">
    <source>
        <dbReference type="EMBL" id="SDF59122.1"/>
    </source>
</evidence>
<evidence type="ECO:0000256" key="5">
    <source>
        <dbReference type="ARBA" id="ARBA00051915"/>
    </source>
</evidence>
<reference evidence="10 11" key="1">
    <citation type="submission" date="2016-10" db="EMBL/GenBank/DDBJ databases">
        <authorList>
            <person name="Varghese N."/>
            <person name="Submissions S."/>
        </authorList>
    </citation>
    <scope>NUCLEOTIDE SEQUENCE [LARGE SCALE GENOMIC DNA]</scope>
    <source>
        <strain evidence="10 11">S7-754</strain>
    </source>
</reference>
<dbReference type="Gene3D" id="3.40.50.12780">
    <property type="entry name" value="N-terminal domain of ligase-like"/>
    <property type="match status" value="1"/>
</dbReference>
<evidence type="ECO:0000259" key="8">
    <source>
        <dbReference type="Pfam" id="PF00501"/>
    </source>
</evidence>
<organism evidence="10 11">
    <name type="scientific">Sphingomonas carotinifaciens</name>
    <dbReference type="NCBI Taxonomy" id="1166323"/>
    <lineage>
        <taxon>Bacteria</taxon>
        <taxon>Pseudomonadati</taxon>
        <taxon>Pseudomonadota</taxon>
        <taxon>Alphaproteobacteria</taxon>
        <taxon>Sphingomonadales</taxon>
        <taxon>Sphingomonadaceae</taxon>
        <taxon>Sphingomonas</taxon>
    </lineage>
</organism>
<dbReference type="Proteomes" id="UP000323502">
    <property type="component" value="Unassembled WGS sequence"/>
</dbReference>
<dbReference type="SUPFAM" id="SSF56801">
    <property type="entry name" value="Acetyl-CoA synthetase-like"/>
    <property type="match status" value="1"/>
</dbReference>
<dbReference type="InterPro" id="IPR020845">
    <property type="entry name" value="AMP-binding_CS"/>
</dbReference>
<evidence type="ECO:0000256" key="2">
    <source>
        <dbReference type="ARBA" id="ARBA00022598"/>
    </source>
</evidence>
<evidence type="ECO:0000313" key="11">
    <source>
        <dbReference type="Proteomes" id="UP000323502"/>
    </source>
</evidence>
<dbReference type="Pfam" id="PF00501">
    <property type="entry name" value="AMP-binding"/>
    <property type="match status" value="1"/>
</dbReference>
<dbReference type="FunFam" id="3.30.300.30:FF:000008">
    <property type="entry name" value="2,3-dihydroxybenzoate-AMP ligase"/>
    <property type="match status" value="1"/>
</dbReference>
<dbReference type="GO" id="GO:0006631">
    <property type="term" value="P:fatty acid metabolic process"/>
    <property type="evidence" value="ECO:0007669"/>
    <property type="project" value="UniProtKB-KW"/>
</dbReference>
<dbReference type="InterPro" id="IPR045851">
    <property type="entry name" value="AMP-bd_C_sf"/>
</dbReference>
<dbReference type="PROSITE" id="PS00455">
    <property type="entry name" value="AMP_BINDING"/>
    <property type="match status" value="1"/>
</dbReference>
<gene>
    <name evidence="10" type="ORF">SAMN05216557_104131</name>
</gene>
<proteinExistence type="inferred from homology"/>
<keyword evidence="2" id="KW-0436">Ligase</keyword>
<comment type="similarity">
    <text evidence="1">Belongs to the ATP-dependent AMP-binding enzyme family.</text>
</comment>
<dbReference type="InterPro" id="IPR025110">
    <property type="entry name" value="AMP-bd_C"/>
</dbReference>
<feature type="domain" description="AMP-dependent synthetase/ligase" evidence="8">
    <location>
        <begin position="19"/>
        <end position="404"/>
    </location>
</feature>
<dbReference type="NCBIfam" id="NF004837">
    <property type="entry name" value="PRK06187.1"/>
    <property type="match status" value="1"/>
</dbReference>
<dbReference type="PANTHER" id="PTHR43859:SF4">
    <property type="entry name" value="BUTANOATE--COA LIGASE AAE1-RELATED"/>
    <property type="match status" value="1"/>
</dbReference>
<dbReference type="InterPro" id="IPR042099">
    <property type="entry name" value="ANL_N_sf"/>
</dbReference>
<evidence type="ECO:0000256" key="7">
    <source>
        <dbReference type="ARBA" id="ARBA00067668"/>
    </source>
</evidence>
<evidence type="ECO:0000259" key="9">
    <source>
        <dbReference type="Pfam" id="PF13193"/>
    </source>
</evidence>